<evidence type="ECO:0000256" key="2">
    <source>
        <dbReference type="ARBA" id="ARBA00007898"/>
    </source>
</evidence>
<keyword evidence="7" id="KW-1133">Transmembrane helix</keyword>
<dbReference type="AlphaFoldDB" id="A0AAE3DTZ4"/>
<reference evidence="9 10" key="1">
    <citation type="submission" date="2021-10" db="EMBL/GenBank/DDBJ databases">
        <title>Anaerobic single-cell dispensing facilitates the cultivation of human gut bacteria.</title>
        <authorList>
            <person name="Afrizal A."/>
        </authorList>
    </citation>
    <scope>NUCLEOTIDE SEQUENCE [LARGE SCALE GENOMIC DNA]</scope>
    <source>
        <strain evidence="9 10">CLA-AA-H277</strain>
    </source>
</reference>
<dbReference type="EMBL" id="JAJEPR010000019">
    <property type="protein sequence ID" value="MCC2190435.1"/>
    <property type="molecule type" value="Genomic_DNA"/>
</dbReference>
<evidence type="ECO:0000256" key="1">
    <source>
        <dbReference type="ARBA" id="ARBA00001526"/>
    </source>
</evidence>
<comment type="caution">
    <text evidence="9">The sequence shown here is derived from an EMBL/GenBank/DDBJ whole genome shotgun (WGS) entry which is preliminary data.</text>
</comment>
<keyword evidence="7" id="KW-0812">Transmembrane</keyword>
<evidence type="ECO:0000256" key="6">
    <source>
        <dbReference type="ARBA" id="ARBA00023251"/>
    </source>
</evidence>
<organism evidence="9 10">
    <name type="scientific">Fusicatenibacter faecihominis</name>
    <dbReference type="NCBI Taxonomy" id="2881276"/>
    <lineage>
        <taxon>Bacteria</taxon>
        <taxon>Bacillati</taxon>
        <taxon>Bacillota</taxon>
        <taxon>Clostridia</taxon>
        <taxon>Lachnospirales</taxon>
        <taxon>Lachnospiraceae</taxon>
        <taxon>Fusicatenibacter</taxon>
    </lineage>
</organism>
<evidence type="ECO:0000256" key="4">
    <source>
        <dbReference type="ARBA" id="ARBA00022729"/>
    </source>
</evidence>
<feature type="transmembrane region" description="Helical" evidence="7">
    <location>
        <begin position="17"/>
        <end position="36"/>
    </location>
</feature>
<keyword evidence="6" id="KW-0046">Antibiotic resistance</keyword>
<dbReference type="GO" id="GO:0008800">
    <property type="term" value="F:beta-lactamase activity"/>
    <property type="evidence" value="ECO:0007669"/>
    <property type="project" value="UniProtKB-EC"/>
</dbReference>
<dbReference type="Proteomes" id="UP001197875">
    <property type="component" value="Unassembled WGS sequence"/>
</dbReference>
<dbReference type="PANTHER" id="PTHR30627">
    <property type="entry name" value="PEPTIDOGLYCAN D,D-TRANSPEPTIDASE"/>
    <property type="match status" value="1"/>
</dbReference>
<dbReference type="GO" id="GO:0005886">
    <property type="term" value="C:plasma membrane"/>
    <property type="evidence" value="ECO:0007669"/>
    <property type="project" value="TreeGrafter"/>
</dbReference>
<keyword evidence="10" id="KW-1185">Reference proteome</keyword>
<dbReference type="GO" id="GO:0046677">
    <property type="term" value="P:response to antibiotic"/>
    <property type="evidence" value="ECO:0007669"/>
    <property type="project" value="UniProtKB-KW"/>
</dbReference>
<evidence type="ECO:0000259" key="8">
    <source>
        <dbReference type="Pfam" id="PF03717"/>
    </source>
</evidence>
<keyword evidence="5" id="KW-0378">Hydrolase</keyword>
<evidence type="ECO:0000256" key="3">
    <source>
        <dbReference type="ARBA" id="ARBA00012865"/>
    </source>
</evidence>
<dbReference type="SUPFAM" id="SSF56519">
    <property type="entry name" value="Penicillin binding protein dimerisation domain"/>
    <property type="match status" value="1"/>
</dbReference>
<dbReference type="InterPro" id="IPR005311">
    <property type="entry name" value="PBP_dimer"/>
</dbReference>
<dbReference type="InterPro" id="IPR036138">
    <property type="entry name" value="PBP_dimer_sf"/>
</dbReference>
<dbReference type="GO" id="GO:0071555">
    <property type="term" value="P:cell wall organization"/>
    <property type="evidence" value="ECO:0007669"/>
    <property type="project" value="TreeGrafter"/>
</dbReference>
<keyword evidence="4" id="KW-0732">Signal</keyword>
<dbReference type="Gene3D" id="1.10.10.1230">
    <property type="entry name" value="Penicillin-binding protein, N-terminal non-catalytic domain, head sub-domain"/>
    <property type="match status" value="1"/>
</dbReference>
<evidence type="ECO:0000256" key="5">
    <source>
        <dbReference type="ARBA" id="ARBA00022801"/>
    </source>
</evidence>
<proteinExistence type="inferred from homology"/>
<dbReference type="EC" id="3.5.2.6" evidence="3"/>
<comment type="similarity">
    <text evidence="2">Belongs to the class-D beta-lactamase family.</text>
</comment>
<protein>
    <recommendedName>
        <fullName evidence="3">beta-lactamase</fullName>
        <ecNumber evidence="3">3.5.2.6</ecNumber>
    </recommendedName>
</protein>
<name>A0AAE3DTZ4_9FIRM</name>
<sequence length="359" mass="40088">MFDNVKSTLSKAIKSRILILILVLIVLAFILVQRLFQLQIINGESYQTDFTMQIKRTRELKSTRGNILDSDGNPLAYNRLSYSVTFADSGSYNSTKEQNLTLNSSMYGILKILEDNGDEVSTSSFAIGLDDNGSYYFTKSSFNLQRFKADIYGRLTIDDMSDEEKNATAEKMIEEMCAAKKFGLDLSSYDKADLEAYGLPDSFTKEEILKLAAMRSAVASNSYQKYVTSTLATDVSEKTMSLIMENKDLYPGVDIEEDSIRVYEDSKYFAPLIGYTGQISAEEMESLNADGGNYKNGDIVGKSGLEQHFEKELQGEKGSQTVYVDNMGKVVDEEAEVNPEAGSNIQLTINRDLQKTAYD</sequence>
<evidence type="ECO:0000256" key="7">
    <source>
        <dbReference type="SAM" id="Phobius"/>
    </source>
</evidence>
<evidence type="ECO:0000313" key="9">
    <source>
        <dbReference type="EMBL" id="MCC2190435.1"/>
    </source>
</evidence>
<gene>
    <name evidence="9" type="ORF">LKD71_11560</name>
</gene>
<accession>A0AAE3DTZ4</accession>
<evidence type="ECO:0000313" key="10">
    <source>
        <dbReference type="Proteomes" id="UP001197875"/>
    </source>
</evidence>
<dbReference type="GO" id="GO:0008658">
    <property type="term" value="F:penicillin binding"/>
    <property type="evidence" value="ECO:0007669"/>
    <property type="project" value="InterPro"/>
</dbReference>
<dbReference type="PANTHER" id="PTHR30627:SF6">
    <property type="entry name" value="BETA-LACTAMASE YBXI-RELATED"/>
    <property type="match status" value="1"/>
</dbReference>
<comment type="catalytic activity">
    <reaction evidence="1">
        <text>a beta-lactam + H2O = a substituted beta-amino acid</text>
        <dbReference type="Rhea" id="RHEA:20401"/>
        <dbReference type="ChEBI" id="CHEBI:15377"/>
        <dbReference type="ChEBI" id="CHEBI:35627"/>
        <dbReference type="ChEBI" id="CHEBI:140347"/>
        <dbReference type="EC" id="3.5.2.6"/>
    </reaction>
</comment>
<dbReference type="Gene3D" id="3.90.1310.10">
    <property type="entry name" value="Penicillin-binding protein 2a (Domain 2)"/>
    <property type="match status" value="1"/>
</dbReference>
<dbReference type="Pfam" id="PF03717">
    <property type="entry name" value="PBP_dimer"/>
    <property type="match status" value="1"/>
</dbReference>
<feature type="non-terminal residue" evidence="9">
    <location>
        <position position="359"/>
    </location>
</feature>
<feature type="domain" description="Penicillin-binding protein dimerisation" evidence="8">
    <location>
        <begin position="61"/>
        <end position="333"/>
    </location>
</feature>
<keyword evidence="7" id="KW-0472">Membrane</keyword>
<dbReference type="InterPro" id="IPR050515">
    <property type="entry name" value="Beta-lactam/transpept"/>
</dbReference>